<evidence type="ECO:0000256" key="8">
    <source>
        <dbReference type="ARBA" id="ARBA00023065"/>
    </source>
</evidence>
<evidence type="ECO:0000256" key="1">
    <source>
        <dbReference type="ARBA" id="ARBA00004141"/>
    </source>
</evidence>
<dbReference type="GO" id="GO:0005886">
    <property type="term" value="C:plasma membrane"/>
    <property type="evidence" value="ECO:0007669"/>
    <property type="project" value="TreeGrafter"/>
</dbReference>
<evidence type="ECO:0000313" key="15">
    <source>
        <dbReference type="Proteomes" id="UP000014500"/>
    </source>
</evidence>
<dbReference type="AlphaFoldDB" id="T1IUG5"/>
<feature type="transmembrane region" description="Helical" evidence="13">
    <location>
        <begin position="42"/>
        <end position="62"/>
    </location>
</feature>
<reference evidence="14" key="2">
    <citation type="submission" date="2015-02" db="UniProtKB">
        <authorList>
            <consortium name="EnsemblMetazoa"/>
        </authorList>
    </citation>
    <scope>IDENTIFICATION</scope>
</reference>
<keyword evidence="15" id="KW-1185">Reference proteome</keyword>
<dbReference type="EnsemblMetazoa" id="SMAR004789-RA">
    <property type="protein sequence ID" value="SMAR004789-PA"/>
    <property type="gene ID" value="SMAR004789"/>
</dbReference>
<evidence type="ECO:0000256" key="11">
    <source>
        <dbReference type="ARBA" id="ARBA00023303"/>
    </source>
</evidence>
<dbReference type="InterPro" id="IPR001873">
    <property type="entry name" value="ENaC"/>
</dbReference>
<evidence type="ECO:0000256" key="3">
    <source>
        <dbReference type="ARBA" id="ARBA00022448"/>
    </source>
</evidence>
<dbReference type="GO" id="GO:0015280">
    <property type="term" value="F:ligand-gated sodium channel activity"/>
    <property type="evidence" value="ECO:0007669"/>
    <property type="project" value="TreeGrafter"/>
</dbReference>
<evidence type="ECO:0000256" key="7">
    <source>
        <dbReference type="ARBA" id="ARBA00023053"/>
    </source>
</evidence>
<name>T1IUG5_STRMM</name>
<keyword evidence="5 12" id="KW-0812">Transmembrane</keyword>
<keyword evidence="10 12" id="KW-0739">Sodium transport</keyword>
<keyword evidence="11 12" id="KW-0407">Ion channel</keyword>
<keyword evidence="7" id="KW-0915">Sodium</keyword>
<dbReference type="HOGENOM" id="CLU_037094_0_0_1"/>
<evidence type="ECO:0000256" key="9">
    <source>
        <dbReference type="ARBA" id="ARBA00023136"/>
    </source>
</evidence>
<evidence type="ECO:0000256" key="13">
    <source>
        <dbReference type="SAM" id="Phobius"/>
    </source>
</evidence>
<proteinExistence type="inferred from homology"/>
<evidence type="ECO:0000256" key="12">
    <source>
        <dbReference type="RuleBase" id="RU000679"/>
    </source>
</evidence>
<comment type="subcellular location">
    <subcellularLocation>
        <location evidence="1">Membrane</location>
        <topology evidence="1">Multi-pass membrane protein</topology>
    </subcellularLocation>
</comment>
<dbReference type="Proteomes" id="UP000014500">
    <property type="component" value="Unassembled WGS sequence"/>
</dbReference>
<keyword evidence="9 13" id="KW-0472">Membrane</keyword>
<evidence type="ECO:0000256" key="4">
    <source>
        <dbReference type="ARBA" id="ARBA00022461"/>
    </source>
</evidence>
<accession>T1IUG5</accession>
<keyword evidence="8 12" id="KW-0406">Ion transport</keyword>
<evidence type="ECO:0000313" key="14">
    <source>
        <dbReference type="EnsemblMetazoa" id="SMAR004789-PA"/>
    </source>
</evidence>
<keyword evidence="6 13" id="KW-1133">Transmembrane helix</keyword>
<organism evidence="14 15">
    <name type="scientific">Strigamia maritima</name>
    <name type="common">European centipede</name>
    <name type="synonym">Geophilus maritimus</name>
    <dbReference type="NCBI Taxonomy" id="126957"/>
    <lineage>
        <taxon>Eukaryota</taxon>
        <taxon>Metazoa</taxon>
        <taxon>Ecdysozoa</taxon>
        <taxon>Arthropoda</taxon>
        <taxon>Myriapoda</taxon>
        <taxon>Chilopoda</taxon>
        <taxon>Pleurostigmophora</taxon>
        <taxon>Geophilomorpha</taxon>
        <taxon>Linotaeniidae</taxon>
        <taxon>Strigamia</taxon>
    </lineage>
</organism>
<comment type="similarity">
    <text evidence="2 12">Belongs to the amiloride-sensitive sodium channel (TC 1.A.6) family.</text>
</comment>
<dbReference type="PhylomeDB" id="T1IUG5"/>
<protein>
    <submittedName>
        <fullName evidence="14">Uncharacterized protein</fullName>
    </submittedName>
</protein>
<dbReference type="Pfam" id="PF00858">
    <property type="entry name" value="ASC"/>
    <property type="match status" value="1"/>
</dbReference>
<keyword evidence="4 12" id="KW-0894">Sodium channel</keyword>
<evidence type="ECO:0000256" key="10">
    <source>
        <dbReference type="ARBA" id="ARBA00023201"/>
    </source>
</evidence>
<keyword evidence="3 12" id="KW-0813">Transport</keyword>
<evidence type="ECO:0000256" key="2">
    <source>
        <dbReference type="ARBA" id="ARBA00007193"/>
    </source>
</evidence>
<evidence type="ECO:0000256" key="5">
    <source>
        <dbReference type="ARBA" id="ARBA00022692"/>
    </source>
</evidence>
<sequence length="382" mass="44347">MLSSRGTSKYVLRSHNRRKIVVANAKTNKFEFLRLYSDIRGYVRVFWLICCLLSCGVCIFQLEDRFRFYFSNPTISRVSITQSDTGHFPPVTLCPSNLNDDFEYFLNEKMIEQYMNLLKTESNQLKDSSVLDLTFDELNMSLAEVWEKYALDTEHEQNSISCAGLIDKTLCNDKNSPHPVANSNISTMLGKCYSYIMIEEVEYHGASTYWKFQYGKQNFLNSRVHSDSDGEMKFIIADLTPNIIHEAFYSGIQLFLNHHTDVYINSKEFVFLNLEHRPCKDWKTIFNCRSQCLNKKLEAKLNCILPFINSTILEPCTDFNSSVNAYTIAFFTYISHSHRDCKCLPMCTEITYNSWIDVLPKKLKNQSLPLSLFISLIITKKL</sequence>
<dbReference type="EMBL" id="JH431533">
    <property type="status" value="NOT_ANNOTATED_CDS"/>
    <property type="molecule type" value="Genomic_DNA"/>
</dbReference>
<reference evidence="15" key="1">
    <citation type="submission" date="2011-05" db="EMBL/GenBank/DDBJ databases">
        <authorList>
            <person name="Richards S.R."/>
            <person name="Qu J."/>
            <person name="Jiang H."/>
            <person name="Jhangiani S.N."/>
            <person name="Agravi P."/>
            <person name="Goodspeed R."/>
            <person name="Gross S."/>
            <person name="Mandapat C."/>
            <person name="Jackson L."/>
            <person name="Mathew T."/>
            <person name="Pu L."/>
            <person name="Thornton R."/>
            <person name="Saada N."/>
            <person name="Wilczek-Boney K.B."/>
            <person name="Lee S."/>
            <person name="Kovar C."/>
            <person name="Wu Y."/>
            <person name="Scherer S.E."/>
            <person name="Worley K.C."/>
            <person name="Muzny D.M."/>
            <person name="Gibbs R."/>
        </authorList>
    </citation>
    <scope>NUCLEOTIDE SEQUENCE</scope>
    <source>
        <strain evidence="15">Brora</strain>
    </source>
</reference>
<evidence type="ECO:0000256" key="6">
    <source>
        <dbReference type="ARBA" id="ARBA00022989"/>
    </source>
</evidence>
<dbReference type="PANTHER" id="PTHR11690">
    <property type="entry name" value="AMILORIDE-SENSITIVE SODIUM CHANNEL-RELATED"/>
    <property type="match status" value="1"/>
</dbReference>